<protein>
    <submittedName>
        <fullName evidence="3">Uncharacterized protein</fullName>
    </submittedName>
</protein>
<dbReference type="Proteomes" id="UP000499080">
    <property type="component" value="Unassembled WGS sequence"/>
</dbReference>
<reference evidence="3 5" key="1">
    <citation type="journal article" date="2019" name="Sci. Rep.">
        <title>Orb-weaving spider Araneus ventricosus genome elucidates the spidroin gene catalogue.</title>
        <authorList>
            <person name="Kono N."/>
            <person name="Nakamura H."/>
            <person name="Ohtoshi R."/>
            <person name="Moran D.A.P."/>
            <person name="Shinohara A."/>
            <person name="Yoshida Y."/>
            <person name="Fujiwara M."/>
            <person name="Mori M."/>
            <person name="Tomita M."/>
            <person name="Arakawa K."/>
        </authorList>
    </citation>
    <scope>NUCLEOTIDE SEQUENCE [LARGE SCALE GENOMIC DNA]</scope>
</reference>
<dbReference type="EMBL" id="BGPR01081715">
    <property type="protein sequence ID" value="GBL84140.1"/>
    <property type="molecule type" value="Genomic_DNA"/>
</dbReference>
<organism evidence="3 5">
    <name type="scientific">Araneus ventricosus</name>
    <name type="common">Orbweaver spider</name>
    <name type="synonym">Epeira ventricosa</name>
    <dbReference type="NCBI Taxonomy" id="182803"/>
    <lineage>
        <taxon>Eukaryota</taxon>
        <taxon>Metazoa</taxon>
        <taxon>Ecdysozoa</taxon>
        <taxon>Arthropoda</taxon>
        <taxon>Chelicerata</taxon>
        <taxon>Arachnida</taxon>
        <taxon>Araneae</taxon>
        <taxon>Araneomorphae</taxon>
        <taxon>Entelegynae</taxon>
        <taxon>Araneoidea</taxon>
        <taxon>Araneidae</taxon>
        <taxon>Araneus</taxon>
    </lineage>
</organism>
<evidence type="ECO:0000313" key="4">
    <source>
        <dbReference type="EMBL" id="GBL84191.1"/>
    </source>
</evidence>
<dbReference type="EMBL" id="BGPR01081708">
    <property type="protein sequence ID" value="GBL84100.1"/>
    <property type="molecule type" value="Genomic_DNA"/>
</dbReference>
<dbReference type="AlphaFoldDB" id="A0A4Y2AYB2"/>
<name>A0A4Y2AYB2_ARAVE</name>
<gene>
    <name evidence="3" type="ORF">AVEN_160224_1</name>
    <name evidence="4" type="ORF">AVEN_223078_1</name>
    <name evidence="1" type="ORF">AVEN_248629_1</name>
    <name evidence="2" type="ORF">AVEN_78838_1</name>
</gene>
<proteinExistence type="predicted"/>
<evidence type="ECO:0000313" key="2">
    <source>
        <dbReference type="EMBL" id="GBL84140.1"/>
    </source>
</evidence>
<dbReference type="EMBL" id="BGPR01081726">
    <property type="protein sequence ID" value="GBL84191.1"/>
    <property type="molecule type" value="Genomic_DNA"/>
</dbReference>
<sequence>MSINAGTSKASKSTDIDLSTIPAGCCRWWNGEAGRILNDIKSPSIPRATKPLIVGTRLKDDYGVIEAVNALRRSWTPLCQPIDVKTGFLPSCRQIVNFKGMSQPLYFSDPDVSWER</sequence>
<evidence type="ECO:0000313" key="3">
    <source>
        <dbReference type="EMBL" id="GBL84179.1"/>
    </source>
</evidence>
<accession>A0A4Y2AYB2</accession>
<evidence type="ECO:0000313" key="1">
    <source>
        <dbReference type="EMBL" id="GBL84100.1"/>
    </source>
</evidence>
<comment type="caution">
    <text evidence="3">The sequence shown here is derived from an EMBL/GenBank/DDBJ whole genome shotgun (WGS) entry which is preliminary data.</text>
</comment>
<evidence type="ECO:0000313" key="5">
    <source>
        <dbReference type="Proteomes" id="UP000499080"/>
    </source>
</evidence>
<keyword evidence="5" id="KW-1185">Reference proteome</keyword>
<dbReference type="EMBL" id="BGPR01081723">
    <property type="protein sequence ID" value="GBL84179.1"/>
    <property type="molecule type" value="Genomic_DNA"/>
</dbReference>